<dbReference type="InterPro" id="IPR011010">
    <property type="entry name" value="DNA_brk_join_enz"/>
</dbReference>
<accession>A0ABY1HJ55</accession>
<dbReference type="Gene3D" id="1.10.443.10">
    <property type="entry name" value="Intergrase catalytic core"/>
    <property type="match status" value="1"/>
</dbReference>
<protein>
    <submittedName>
        <fullName evidence="3">Integrase family protein</fullName>
    </submittedName>
</protein>
<dbReference type="EMBL" id="FPLJ01000114">
    <property type="protein sequence ID" value="SGZ01847.1"/>
    <property type="molecule type" value="Genomic_DNA"/>
</dbReference>
<dbReference type="CDD" id="cd00397">
    <property type="entry name" value="DNA_BRE_C"/>
    <property type="match status" value="1"/>
</dbReference>
<reference evidence="3 4" key="1">
    <citation type="submission" date="2016-11" db="EMBL/GenBank/DDBJ databases">
        <authorList>
            <person name="Klemetsen T."/>
        </authorList>
    </citation>
    <scope>NUCLEOTIDE SEQUENCE [LARGE SCALE GENOMIC DNA]</scope>
    <source>
        <strain evidence="3">MT 2528</strain>
    </source>
</reference>
<evidence type="ECO:0000256" key="1">
    <source>
        <dbReference type="ARBA" id="ARBA00023172"/>
    </source>
</evidence>
<dbReference type="Proteomes" id="UP000182660">
    <property type="component" value="Unassembled WGS sequence"/>
</dbReference>
<dbReference type="InterPro" id="IPR013762">
    <property type="entry name" value="Integrase-like_cat_sf"/>
</dbReference>
<keyword evidence="1" id="KW-0233">DNA recombination</keyword>
<dbReference type="SUPFAM" id="SSF56349">
    <property type="entry name" value="DNA breaking-rejoining enzymes"/>
    <property type="match status" value="1"/>
</dbReference>
<dbReference type="InterPro" id="IPR002104">
    <property type="entry name" value="Integrase_catalytic"/>
</dbReference>
<evidence type="ECO:0000313" key="4">
    <source>
        <dbReference type="Proteomes" id="UP000182660"/>
    </source>
</evidence>
<keyword evidence="4" id="KW-1185">Reference proteome</keyword>
<organism evidence="3 4">
    <name type="scientific">Moritella viscosa</name>
    <dbReference type="NCBI Taxonomy" id="80854"/>
    <lineage>
        <taxon>Bacteria</taxon>
        <taxon>Pseudomonadati</taxon>
        <taxon>Pseudomonadota</taxon>
        <taxon>Gammaproteobacteria</taxon>
        <taxon>Alteromonadales</taxon>
        <taxon>Moritellaceae</taxon>
        <taxon>Moritella</taxon>
    </lineage>
</organism>
<dbReference type="Pfam" id="PF00589">
    <property type="entry name" value="Phage_integrase"/>
    <property type="match status" value="1"/>
</dbReference>
<dbReference type="PROSITE" id="PS51898">
    <property type="entry name" value="TYR_RECOMBINASE"/>
    <property type="match status" value="1"/>
</dbReference>
<evidence type="ECO:0000259" key="2">
    <source>
        <dbReference type="PROSITE" id="PS51898"/>
    </source>
</evidence>
<comment type="caution">
    <text evidence="3">The sequence shown here is derived from an EMBL/GenBank/DDBJ whole genome shotgun (WGS) entry which is preliminary data.</text>
</comment>
<gene>
    <name evidence="3" type="ORF">MT2528_4305</name>
</gene>
<name>A0ABY1HJ55_9GAMM</name>
<evidence type="ECO:0000313" key="3">
    <source>
        <dbReference type="EMBL" id="SGZ01847.1"/>
    </source>
</evidence>
<feature type="domain" description="Tyr recombinase" evidence="2">
    <location>
        <begin position="1"/>
        <end position="196"/>
    </location>
</feature>
<proteinExistence type="predicted"/>
<sequence length="200" mass="22788">MTQPESKRAVIALSHCAIRISEIGQLTVKTVLFPSGKIKDEIFLPASICKNLRPRTAWLSGKTKKIIQEWIDHRKSKKWGVMPNSFEFQQLNPNSKLIFSCRGYSYSIQDKKRIMKDGTIKIYKACDSLELVVRAIYKKCGLSSASSHSGRRSLVTNAALSGVDLEYLSMILGHRSIETTIIYVEISKTRLKEMYKLDWI</sequence>